<organism evidence="8 9">
    <name type="scientific">Arcobacter nitrofigilis (strain ATCC 33309 / DSM 7299 / CCUG 15893 / LMG 7604 / NCTC 12251 / CI)</name>
    <name type="common">Campylobacter nitrofigilis</name>
    <dbReference type="NCBI Taxonomy" id="572480"/>
    <lineage>
        <taxon>Bacteria</taxon>
        <taxon>Pseudomonadati</taxon>
        <taxon>Campylobacterota</taxon>
        <taxon>Epsilonproteobacteria</taxon>
        <taxon>Campylobacterales</taxon>
        <taxon>Arcobacteraceae</taxon>
        <taxon>Arcobacter</taxon>
    </lineage>
</organism>
<dbReference type="InterPro" id="IPR017871">
    <property type="entry name" value="ABC_transporter-like_CS"/>
</dbReference>
<gene>
    <name evidence="8" type="ordered locus">Arnit_0357</name>
</gene>
<evidence type="ECO:0000313" key="8">
    <source>
        <dbReference type="EMBL" id="ADG92023.1"/>
    </source>
</evidence>
<dbReference type="SMART" id="SM00382">
    <property type="entry name" value="AAA"/>
    <property type="match status" value="1"/>
</dbReference>
<dbReference type="PROSITE" id="PS00211">
    <property type="entry name" value="ABC_TRANSPORTER_1"/>
    <property type="match status" value="1"/>
</dbReference>
<dbReference type="InterPro" id="IPR003593">
    <property type="entry name" value="AAA+_ATPase"/>
</dbReference>
<keyword evidence="3" id="KW-0547">Nucleotide-binding</keyword>
<keyword evidence="4" id="KW-0067">ATP-binding</keyword>
<evidence type="ECO:0000256" key="1">
    <source>
        <dbReference type="ARBA" id="ARBA00022448"/>
    </source>
</evidence>
<reference evidence="8 9" key="1">
    <citation type="journal article" date="2010" name="Stand. Genomic Sci.">
        <title>Complete genome sequence of Arcobacter nitrofigilis type strain (CI).</title>
        <authorList>
            <person name="Pati A."/>
            <person name="Gronow S."/>
            <person name="Lapidus A."/>
            <person name="Copeland A."/>
            <person name="Glavina Del Rio T."/>
            <person name="Nolan M."/>
            <person name="Lucas S."/>
            <person name="Tice H."/>
            <person name="Cheng J.F."/>
            <person name="Han C."/>
            <person name="Chertkov O."/>
            <person name="Bruce D."/>
            <person name="Tapia R."/>
            <person name="Goodwin L."/>
            <person name="Pitluck S."/>
            <person name="Liolios K."/>
            <person name="Ivanova N."/>
            <person name="Mavromatis K."/>
            <person name="Chen A."/>
            <person name="Palaniappan K."/>
            <person name="Land M."/>
            <person name="Hauser L."/>
            <person name="Chang Y.J."/>
            <person name="Jeffries C.D."/>
            <person name="Detter J.C."/>
            <person name="Rohde M."/>
            <person name="Goker M."/>
            <person name="Bristow J."/>
            <person name="Eisen J.A."/>
            <person name="Markowitz V."/>
            <person name="Hugenholtz P."/>
            <person name="Klenk H.P."/>
            <person name="Kyrpides N.C."/>
        </authorList>
    </citation>
    <scope>NUCLEOTIDE SEQUENCE [LARGE SCALE GENOMIC DNA]</scope>
    <source>
        <strain evidence="9">ATCC 33309 / DSM 7299 / CCUG 15893 / LMG 7604 / NCTC 12251 / CI</strain>
    </source>
</reference>
<dbReference type="KEGG" id="ant:Arnit_0357"/>
<keyword evidence="6" id="KW-0472">Membrane</keyword>
<name>D5V5I7_ARCNC</name>
<dbReference type="InterPro" id="IPR050086">
    <property type="entry name" value="MetN_ABC_transporter-like"/>
</dbReference>
<feature type="domain" description="ABC transporter" evidence="7">
    <location>
        <begin position="2"/>
        <end position="245"/>
    </location>
</feature>
<dbReference type="RefSeq" id="WP_013134168.1">
    <property type="nucleotide sequence ID" value="NC_014166.1"/>
</dbReference>
<dbReference type="InterPro" id="IPR003439">
    <property type="entry name" value="ABC_transporter-like_ATP-bd"/>
</dbReference>
<dbReference type="InterPro" id="IPR012693">
    <property type="entry name" value="ABC_transpr_PhnC"/>
</dbReference>
<sequence>MIKMKNLTLGYKKEKILDKLNLKIEKGEFIGIIGPSGAGKSTLLMSIVGGIKVFNGHFEVLNHNMENIKKKDLVNLREQIGIIFQGYNLVDRLSVLDNIVSGMLKDIPMARAVIKYYKEKELKKVQKLLEIVDIQKHSSKRCDELSGGQRQRVAIARALASEPKIILADEPISALDQKSAKKVMEILEKINKELKVTIIANLHHLDVAEKYCTRILGINGGEVVFDGKPSQLNEKIIEKIYKGESEDMDSTD</sequence>
<dbReference type="GO" id="GO:0016020">
    <property type="term" value="C:membrane"/>
    <property type="evidence" value="ECO:0007669"/>
    <property type="project" value="InterPro"/>
</dbReference>
<dbReference type="PROSITE" id="PS50893">
    <property type="entry name" value="ABC_TRANSPORTER_2"/>
    <property type="match status" value="1"/>
</dbReference>
<dbReference type="Proteomes" id="UP000000939">
    <property type="component" value="Chromosome"/>
</dbReference>
<keyword evidence="9" id="KW-1185">Reference proteome</keyword>
<dbReference type="AlphaFoldDB" id="D5V5I7"/>
<dbReference type="InterPro" id="IPR027417">
    <property type="entry name" value="P-loop_NTPase"/>
</dbReference>
<dbReference type="NCBIfam" id="TIGR02315">
    <property type="entry name" value="ABC_phnC"/>
    <property type="match status" value="1"/>
</dbReference>
<dbReference type="GO" id="GO:0016887">
    <property type="term" value="F:ATP hydrolysis activity"/>
    <property type="evidence" value="ECO:0007669"/>
    <property type="project" value="InterPro"/>
</dbReference>
<evidence type="ECO:0000256" key="3">
    <source>
        <dbReference type="ARBA" id="ARBA00022741"/>
    </source>
</evidence>
<keyword evidence="1" id="KW-0813">Transport</keyword>
<evidence type="ECO:0000256" key="2">
    <source>
        <dbReference type="ARBA" id="ARBA00022475"/>
    </source>
</evidence>
<dbReference type="GO" id="GO:0005524">
    <property type="term" value="F:ATP binding"/>
    <property type="evidence" value="ECO:0007669"/>
    <property type="project" value="UniProtKB-KW"/>
</dbReference>
<evidence type="ECO:0000256" key="4">
    <source>
        <dbReference type="ARBA" id="ARBA00022840"/>
    </source>
</evidence>
<dbReference type="eggNOG" id="COG3638">
    <property type="taxonomic scope" value="Bacteria"/>
</dbReference>
<proteinExistence type="predicted"/>
<dbReference type="PANTHER" id="PTHR43166:SF6">
    <property type="entry name" value="PHOSPHONATES IMPORT ATP-BINDING PROTEIN PHNC"/>
    <property type="match status" value="1"/>
</dbReference>
<dbReference type="STRING" id="572480.Arnit_0357"/>
<evidence type="ECO:0000259" key="7">
    <source>
        <dbReference type="PROSITE" id="PS50893"/>
    </source>
</evidence>
<evidence type="ECO:0000256" key="6">
    <source>
        <dbReference type="ARBA" id="ARBA00023136"/>
    </source>
</evidence>
<dbReference type="PANTHER" id="PTHR43166">
    <property type="entry name" value="AMINO ACID IMPORT ATP-BINDING PROTEIN"/>
    <property type="match status" value="1"/>
</dbReference>
<keyword evidence="2" id="KW-1003">Cell membrane</keyword>
<dbReference type="HOGENOM" id="CLU_000604_1_22_7"/>
<protein>
    <submittedName>
        <fullName evidence="8">ABC transporter related protein</fullName>
    </submittedName>
</protein>
<dbReference type="SUPFAM" id="SSF52540">
    <property type="entry name" value="P-loop containing nucleoside triphosphate hydrolases"/>
    <property type="match status" value="1"/>
</dbReference>
<dbReference type="Pfam" id="PF00005">
    <property type="entry name" value="ABC_tran"/>
    <property type="match status" value="1"/>
</dbReference>
<accession>D5V5I7</accession>
<evidence type="ECO:0000313" key="9">
    <source>
        <dbReference type="Proteomes" id="UP000000939"/>
    </source>
</evidence>
<keyword evidence="5" id="KW-1278">Translocase</keyword>
<dbReference type="GO" id="GO:0015416">
    <property type="term" value="F:ABC-type phosphonate transporter activity"/>
    <property type="evidence" value="ECO:0007669"/>
    <property type="project" value="InterPro"/>
</dbReference>
<dbReference type="OrthoDB" id="9809450at2"/>
<dbReference type="EMBL" id="CP001999">
    <property type="protein sequence ID" value="ADG92023.1"/>
    <property type="molecule type" value="Genomic_DNA"/>
</dbReference>
<evidence type="ECO:0000256" key="5">
    <source>
        <dbReference type="ARBA" id="ARBA00022967"/>
    </source>
</evidence>
<dbReference type="Gene3D" id="3.40.50.300">
    <property type="entry name" value="P-loop containing nucleotide triphosphate hydrolases"/>
    <property type="match status" value="1"/>
</dbReference>